<evidence type="ECO:0000313" key="6">
    <source>
        <dbReference type="Proteomes" id="UP000663881"/>
    </source>
</evidence>
<name>A0A820DCL5_9BILA</name>
<dbReference type="Gene3D" id="2.120.10.30">
    <property type="entry name" value="TolB, C-terminal domain"/>
    <property type="match status" value="2"/>
</dbReference>
<evidence type="ECO:0000313" key="5">
    <source>
        <dbReference type="EMBL" id="CAF4229987.1"/>
    </source>
</evidence>
<dbReference type="CDD" id="cd05819">
    <property type="entry name" value="NHL"/>
    <property type="match status" value="1"/>
</dbReference>
<evidence type="ECO:0000256" key="2">
    <source>
        <dbReference type="ARBA" id="ARBA00022737"/>
    </source>
</evidence>
<evidence type="ECO:0000256" key="1">
    <source>
        <dbReference type="ARBA" id="ARBA00022729"/>
    </source>
</evidence>
<dbReference type="InterPro" id="IPR001258">
    <property type="entry name" value="NHL_repeat"/>
</dbReference>
<dbReference type="AlphaFoldDB" id="A0A820DCL5"/>
<proteinExistence type="predicted"/>
<sequence>LSFNQPKFCPTATRNSNGITFANQSMVGHCPRAIFVSTNNTIYVANKENNTIVIWQEESINPIKIIDGNFTESNSLFVTTNGDIYIGDDNTDCNSDGDSDSDSDGDGDGDGDCDCDRDCNFGEKSRVQKWSTKTNTFVTVMNISSQCQGLFVDINDTLYCSMFWDHQVVKRSLTDPLMNSNRVAAGTGIKGSAPHQLYGPKGIFVDVNLDLYVADCFNARVQLFQSGELDGITVVGSTSRNPTIRLSFPTGIILDADKYLFIVDGGNDRIVGSDVNGFRCLVGCYGWGSQSNQLFYPFSFSFDHSGNIFVTDQSNHRIQKFQYFKESCENEDENGTSDEFPTELLNS</sequence>
<dbReference type="GO" id="GO:0005576">
    <property type="term" value="C:extracellular region"/>
    <property type="evidence" value="ECO:0007669"/>
    <property type="project" value="TreeGrafter"/>
</dbReference>
<evidence type="ECO:0000256" key="4">
    <source>
        <dbReference type="PROSITE-ProRule" id="PRU00504"/>
    </source>
</evidence>
<organism evidence="5 6">
    <name type="scientific">Adineta steineri</name>
    <dbReference type="NCBI Taxonomy" id="433720"/>
    <lineage>
        <taxon>Eukaryota</taxon>
        <taxon>Metazoa</taxon>
        <taxon>Spiralia</taxon>
        <taxon>Gnathifera</taxon>
        <taxon>Rotifera</taxon>
        <taxon>Eurotatoria</taxon>
        <taxon>Bdelloidea</taxon>
        <taxon>Adinetida</taxon>
        <taxon>Adinetidae</taxon>
        <taxon>Adineta</taxon>
    </lineage>
</organism>
<keyword evidence="1" id="KW-0732">Signal</keyword>
<dbReference type="Proteomes" id="UP000663881">
    <property type="component" value="Unassembled WGS sequence"/>
</dbReference>
<dbReference type="EMBL" id="CAJOAY010010985">
    <property type="protein sequence ID" value="CAF4229987.1"/>
    <property type="molecule type" value="Genomic_DNA"/>
</dbReference>
<dbReference type="PROSITE" id="PS51125">
    <property type="entry name" value="NHL"/>
    <property type="match status" value="1"/>
</dbReference>
<reference evidence="5" key="1">
    <citation type="submission" date="2021-02" db="EMBL/GenBank/DDBJ databases">
        <authorList>
            <person name="Nowell W R."/>
        </authorList>
    </citation>
    <scope>NUCLEOTIDE SEQUENCE</scope>
</reference>
<evidence type="ECO:0000256" key="3">
    <source>
        <dbReference type="ARBA" id="ARBA00023180"/>
    </source>
</evidence>
<dbReference type="SUPFAM" id="SSF101898">
    <property type="entry name" value="NHL repeat"/>
    <property type="match status" value="1"/>
</dbReference>
<dbReference type="InterPro" id="IPR011042">
    <property type="entry name" value="6-blade_b-propeller_TolB-like"/>
</dbReference>
<comment type="caution">
    <text evidence="5">The sequence shown here is derived from an EMBL/GenBank/DDBJ whole genome shotgun (WGS) entry which is preliminary data.</text>
</comment>
<dbReference type="PANTHER" id="PTHR10680">
    <property type="entry name" value="PEPTIDYL-GLYCINE ALPHA-AMIDATING MONOOXYGENASE"/>
    <property type="match status" value="1"/>
</dbReference>
<accession>A0A820DCL5</accession>
<keyword evidence="3" id="KW-0325">Glycoprotein</keyword>
<keyword evidence="2" id="KW-0677">Repeat</keyword>
<feature type="repeat" description="NHL" evidence="4">
    <location>
        <begin position="188"/>
        <end position="227"/>
    </location>
</feature>
<gene>
    <name evidence="5" type="ORF">OKA104_LOCUS42505</name>
</gene>
<protein>
    <submittedName>
        <fullName evidence="5">Uncharacterized protein</fullName>
    </submittedName>
</protein>
<dbReference type="PANTHER" id="PTHR10680:SF14">
    <property type="entry name" value="PEPTIDYL-GLYCINE ALPHA-AMIDATING MONOOXYGENASE"/>
    <property type="match status" value="1"/>
</dbReference>
<feature type="non-terminal residue" evidence="5">
    <location>
        <position position="1"/>
    </location>
</feature>